<organism evidence="1 2">
    <name type="scientific">Gigaspora margarita</name>
    <dbReference type="NCBI Taxonomy" id="4874"/>
    <lineage>
        <taxon>Eukaryota</taxon>
        <taxon>Fungi</taxon>
        <taxon>Fungi incertae sedis</taxon>
        <taxon>Mucoromycota</taxon>
        <taxon>Glomeromycotina</taxon>
        <taxon>Glomeromycetes</taxon>
        <taxon>Diversisporales</taxon>
        <taxon>Gigasporaceae</taxon>
        <taxon>Gigaspora</taxon>
    </lineage>
</organism>
<sequence length="58" mass="6995">RVIIKVANKSLPKKKGSNFRHTKAKEFNRTYMHRPILQISRWMRFIRDELGLPIEETD</sequence>
<accession>A0ABN7XS80</accession>
<reference evidence="1 2" key="1">
    <citation type="submission" date="2021-06" db="EMBL/GenBank/DDBJ databases">
        <authorList>
            <person name="Kallberg Y."/>
            <person name="Tangrot J."/>
            <person name="Rosling A."/>
        </authorList>
    </citation>
    <scope>NUCLEOTIDE SEQUENCE [LARGE SCALE GENOMIC DNA]</scope>
    <source>
        <strain evidence="1 2">120-4 pot B 10/14</strain>
    </source>
</reference>
<keyword evidence="2" id="KW-1185">Reference proteome</keyword>
<proteinExistence type="predicted"/>
<dbReference type="Proteomes" id="UP000789901">
    <property type="component" value="Unassembled WGS sequence"/>
</dbReference>
<protein>
    <submittedName>
        <fullName evidence="1">20523_t:CDS:1</fullName>
    </submittedName>
</protein>
<name>A0ABN7XS80_GIGMA</name>
<feature type="non-terminal residue" evidence="1">
    <location>
        <position position="58"/>
    </location>
</feature>
<evidence type="ECO:0000313" key="2">
    <source>
        <dbReference type="Proteomes" id="UP000789901"/>
    </source>
</evidence>
<comment type="caution">
    <text evidence="1">The sequence shown here is derived from an EMBL/GenBank/DDBJ whole genome shotgun (WGS) entry which is preliminary data.</text>
</comment>
<gene>
    <name evidence="1" type="ORF">GMARGA_LOCUS45575</name>
</gene>
<feature type="non-terminal residue" evidence="1">
    <location>
        <position position="1"/>
    </location>
</feature>
<dbReference type="EMBL" id="CAJVQB010163523">
    <property type="protein sequence ID" value="CAG8856754.1"/>
    <property type="molecule type" value="Genomic_DNA"/>
</dbReference>
<evidence type="ECO:0000313" key="1">
    <source>
        <dbReference type="EMBL" id="CAG8856754.1"/>
    </source>
</evidence>